<reference evidence="1" key="1">
    <citation type="submission" date="2021-03" db="EMBL/GenBank/DDBJ databases">
        <title>Genomic Encyclopedia of Type Strains, Phase IV (KMG-IV): sequencing the most valuable type-strain genomes for metagenomic binning, comparative biology and taxonomic classification.</title>
        <authorList>
            <person name="Goeker M."/>
        </authorList>
    </citation>
    <scope>NUCLEOTIDE SEQUENCE</scope>
    <source>
        <strain evidence="1">DSM 18131</strain>
    </source>
</reference>
<dbReference type="Proteomes" id="UP000823773">
    <property type="component" value="Unassembled WGS sequence"/>
</dbReference>
<comment type="caution">
    <text evidence="1">The sequence shown here is derived from an EMBL/GenBank/DDBJ whole genome shotgun (WGS) entry which is preliminary data.</text>
</comment>
<evidence type="ECO:0000313" key="2">
    <source>
        <dbReference type="Proteomes" id="UP000823773"/>
    </source>
</evidence>
<dbReference type="EMBL" id="JAGGJR010000010">
    <property type="protein sequence ID" value="MBP1875354.1"/>
    <property type="molecule type" value="Genomic_DNA"/>
</dbReference>
<protein>
    <submittedName>
        <fullName evidence="1">Thiosulfate reductase cytochrome b subunit</fullName>
    </submittedName>
</protein>
<proteinExistence type="predicted"/>
<name>A0ACC5T3X9_ENSAD</name>
<sequence>MDGFFRADIKASLCRRCLFGRHRSHGRKACTAFSPSCASMGANVFMKLCCIGVRIHLKRGGFMMAATDNTTSGADVPMALIIRRHGLVTRLTHWLWALALFFLLLSGLQIFNAHPSLYLGQQSGFDFDNGVLSISAMRTEGGDVRGVTTLLGQGFDTTGVLGVSGPLDRRAYRAFPAWLTVPSYQDLATGRVVHFFFAWLFAAVFVVWMGASMVNGHLRRDILPSGADLRGLPRSVINHLQFRFDHGRSYNGLQKLSYAAVLLIFFPLMILTGLTMSPGMDAAWPWLPDIFAGRQTARTIHFVVMLLLVLFFAVHIFMVFAAGPINELRSMITGRYRVDAESQREEAGR</sequence>
<organism evidence="1 2">
    <name type="scientific">Ensifer adhaerens</name>
    <name type="common">Sinorhizobium morelense</name>
    <dbReference type="NCBI Taxonomy" id="106592"/>
    <lineage>
        <taxon>Bacteria</taxon>
        <taxon>Pseudomonadati</taxon>
        <taxon>Pseudomonadota</taxon>
        <taxon>Alphaproteobacteria</taxon>
        <taxon>Hyphomicrobiales</taxon>
        <taxon>Rhizobiaceae</taxon>
        <taxon>Sinorhizobium/Ensifer group</taxon>
        <taxon>Ensifer</taxon>
    </lineage>
</organism>
<accession>A0ACC5T3X9</accession>
<evidence type="ECO:0000313" key="1">
    <source>
        <dbReference type="EMBL" id="MBP1875354.1"/>
    </source>
</evidence>
<gene>
    <name evidence="1" type="ORF">J2Z19_005090</name>
</gene>
<keyword evidence="2" id="KW-1185">Reference proteome</keyword>